<name>A0A4Q9PER6_9APHY</name>
<evidence type="ECO:0000313" key="3">
    <source>
        <dbReference type="Proteomes" id="UP000292082"/>
    </source>
</evidence>
<organism evidence="2 3">
    <name type="scientific">Dichomitus squalens</name>
    <dbReference type="NCBI Taxonomy" id="114155"/>
    <lineage>
        <taxon>Eukaryota</taxon>
        <taxon>Fungi</taxon>
        <taxon>Dikarya</taxon>
        <taxon>Basidiomycota</taxon>
        <taxon>Agaricomycotina</taxon>
        <taxon>Agaricomycetes</taxon>
        <taxon>Polyporales</taxon>
        <taxon>Polyporaceae</taxon>
        <taxon>Dichomitus</taxon>
    </lineage>
</organism>
<proteinExistence type="predicted"/>
<keyword evidence="3" id="KW-1185">Reference proteome</keyword>
<sequence length="170" mass="19163">MQRLQHPFQSWATYTEETSVPFSPHGPAFWKSGTRSGAGPVPRGRDACTRRITRPTALQQVADRCMVRGVLECQQTFVQRRVCVVRGRFVADMYQTNLTKNAIHLHHLFPIDGQMAVKLPMHRSATASARFGRIRSRLKFGRFARFHGPRTRTSSPASCAHATAARLCET</sequence>
<protein>
    <submittedName>
        <fullName evidence="2">Uncharacterized protein</fullName>
    </submittedName>
</protein>
<dbReference type="Proteomes" id="UP000292082">
    <property type="component" value="Unassembled WGS sequence"/>
</dbReference>
<feature type="region of interest" description="Disordered" evidence="1">
    <location>
        <begin position="25"/>
        <end position="47"/>
    </location>
</feature>
<reference evidence="2 3" key="1">
    <citation type="submission" date="2019-01" db="EMBL/GenBank/DDBJ databases">
        <title>Draft genome sequences of three monokaryotic isolates of the white-rot basidiomycete fungus Dichomitus squalens.</title>
        <authorList>
            <consortium name="DOE Joint Genome Institute"/>
            <person name="Lopez S.C."/>
            <person name="Andreopoulos B."/>
            <person name="Pangilinan J."/>
            <person name="Lipzen A."/>
            <person name="Riley R."/>
            <person name="Ahrendt S."/>
            <person name="Ng V."/>
            <person name="Barry K."/>
            <person name="Daum C."/>
            <person name="Grigoriev I.V."/>
            <person name="Hilden K.S."/>
            <person name="Makela M.R."/>
            <person name="de Vries R.P."/>
        </authorList>
    </citation>
    <scope>NUCLEOTIDE SEQUENCE [LARGE SCALE GENOMIC DNA]</scope>
    <source>
        <strain evidence="2 3">CBS 464.89</strain>
    </source>
</reference>
<evidence type="ECO:0000313" key="2">
    <source>
        <dbReference type="EMBL" id="TBU51471.1"/>
    </source>
</evidence>
<dbReference type="EMBL" id="ML145318">
    <property type="protein sequence ID" value="TBU51471.1"/>
    <property type="molecule type" value="Genomic_DNA"/>
</dbReference>
<dbReference type="AlphaFoldDB" id="A0A4Q9PER6"/>
<evidence type="ECO:0000256" key="1">
    <source>
        <dbReference type="SAM" id="MobiDB-lite"/>
    </source>
</evidence>
<gene>
    <name evidence="2" type="ORF">BD310DRAFT_345100</name>
</gene>
<accession>A0A4Q9PER6</accession>